<comment type="similarity">
    <text evidence="1">Belongs to the leucine-binding protein family.</text>
</comment>
<dbReference type="Proteomes" id="UP000772181">
    <property type="component" value="Unassembled WGS sequence"/>
</dbReference>
<comment type="caution">
    <text evidence="5">The sequence shown here is derived from an EMBL/GenBank/DDBJ whole genome shotgun (WGS) entry which is preliminary data.</text>
</comment>
<feature type="chain" id="PRO_5038057050" evidence="3">
    <location>
        <begin position="27"/>
        <end position="389"/>
    </location>
</feature>
<feature type="signal peptide" evidence="3">
    <location>
        <begin position="1"/>
        <end position="26"/>
    </location>
</feature>
<dbReference type="Pfam" id="PF13458">
    <property type="entry name" value="Peripla_BP_6"/>
    <property type="match status" value="1"/>
</dbReference>
<evidence type="ECO:0000256" key="3">
    <source>
        <dbReference type="SAM" id="SignalP"/>
    </source>
</evidence>
<keyword evidence="2 3" id="KW-0732">Signal</keyword>
<dbReference type="SUPFAM" id="SSF53822">
    <property type="entry name" value="Periplasmic binding protein-like I"/>
    <property type="match status" value="1"/>
</dbReference>
<dbReference type="PANTHER" id="PTHR47151:SF2">
    <property type="entry name" value="AMINO ACID BINDING PROTEIN"/>
    <property type="match status" value="1"/>
</dbReference>
<dbReference type="CDD" id="cd06342">
    <property type="entry name" value="PBP1_ABC_LIVBP-like"/>
    <property type="match status" value="1"/>
</dbReference>
<evidence type="ECO:0000256" key="2">
    <source>
        <dbReference type="ARBA" id="ARBA00022729"/>
    </source>
</evidence>
<dbReference type="PANTHER" id="PTHR47151">
    <property type="entry name" value="LEU/ILE/VAL-BINDING ABC TRANSPORTER SUBUNIT"/>
    <property type="match status" value="1"/>
</dbReference>
<organism evidence="5 6">
    <name type="scientific">Tectimicrobiota bacterium</name>
    <dbReference type="NCBI Taxonomy" id="2528274"/>
    <lineage>
        <taxon>Bacteria</taxon>
        <taxon>Pseudomonadati</taxon>
        <taxon>Nitrospinota/Tectimicrobiota group</taxon>
        <taxon>Candidatus Tectimicrobiota</taxon>
    </lineage>
</organism>
<evidence type="ECO:0000256" key="1">
    <source>
        <dbReference type="ARBA" id="ARBA00010062"/>
    </source>
</evidence>
<dbReference type="EMBL" id="JACQWF010000264">
    <property type="protein sequence ID" value="MBI4595887.1"/>
    <property type="molecule type" value="Genomic_DNA"/>
</dbReference>
<reference evidence="5" key="1">
    <citation type="submission" date="2020-07" db="EMBL/GenBank/DDBJ databases">
        <title>Huge and variable diversity of episymbiotic CPR bacteria and DPANN archaea in groundwater ecosystems.</title>
        <authorList>
            <person name="He C.Y."/>
            <person name="Keren R."/>
            <person name="Whittaker M."/>
            <person name="Farag I.F."/>
            <person name="Doudna J."/>
            <person name="Cate J.H.D."/>
            <person name="Banfield J.F."/>
        </authorList>
    </citation>
    <scope>NUCLEOTIDE SEQUENCE</scope>
    <source>
        <strain evidence="5">NC_groundwater_1482_Ag_S-0.65um_47_24</strain>
    </source>
</reference>
<evidence type="ECO:0000313" key="5">
    <source>
        <dbReference type="EMBL" id="MBI4595887.1"/>
    </source>
</evidence>
<accession>A0A933GLP0</accession>
<proteinExistence type="inferred from homology"/>
<sequence>MLVKKLFFIISFILALIALGSPCSFAQDEWGTTLIPKGENIKIGFAAALSGDYANLGIDEKNAAEMAVSEKKAIAGHGINLMAEDDQCEGAPSVAIAEKFSANPLVVGVIGNMCSGGTIPASDIYSKHRITMISPSSTAIAVTNRGLKNLFRTCWNDAIQGKVAAQFAVNKLKVKNVAIIHDKSTYGQGLADEFKKVFEAGKGSVIAYEGLTRGDKDFTPVLTKIAPKKPELIYFGGMAAEAALIVRQMADVGLKSKFMSDDGAHSEKDFIQAAGKSSEGCYVTFAKGGQGSKYEDWKKRFEAKYGAIITFAPQTYDATMVLLTAIEKAAKAQPDGSLRIGKKALADAVRGIQYDGVTGKITFDENGDIAGAVVVVDEVKNGKFAPVAD</sequence>
<dbReference type="AlphaFoldDB" id="A0A933GLP0"/>
<name>A0A933GLP0_UNCTE</name>
<feature type="domain" description="Leucine-binding protein" evidence="4">
    <location>
        <begin position="41"/>
        <end position="376"/>
    </location>
</feature>
<dbReference type="InterPro" id="IPR028082">
    <property type="entry name" value="Peripla_BP_I"/>
</dbReference>
<evidence type="ECO:0000259" key="4">
    <source>
        <dbReference type="Pfam" id="PF13458"/>
    </source>
</evidence>
<protein>
    <submittedName>
        <fullName evidence="5">Branched-chain amino acid ABC transporter substrate-binding protein</fullName>
    </submittedName>
</protein>
<evidence type="ECO:0000313" key="6">
    <source>
        <dbReference type="Proteomes" id="UP000772181"/>
    </source>
</evidence>
<gene>
    <name evidence="5" type="ORF">HY730_05845</name>
</gene>
<dbReference type="InterPro" id="IPR028081">
    <property type="entry name" value="Leu-bd"/>
</dbReference>
<dbReference type="Gene3D" id="3.40.50.2300">
    <property type="match status" value="2"/>
</dbReference>